<evidence type="ECO:0000256" key="1">
    <source>
        <dbReference type="SAM" id="Phobius"/>
    </source>
</evidence>
<keyword evidence="1" id="KW-0472">Membrane</keyword>
<organism evidence="2 3">
    <name type="scientific">Trichonephila clavata</name>
    <name type="common">Joro spider</name>
    <name type="synonym">Nephila clavata</name>
    <dbReference type="NCBI Taxonomy" id="2740835"/>
    <lineage>
        <taxon>Eukaryota</taxon>
        <taxon>Metazoa</taxon>
        <taxon>Ecdysozoa</taxon>
        <taxon>Arthropoda</taxon>
        <taxon>Chelicerata</taxon>
        <taxon>Arachnida</taxon>
        <taxon>Araneae</taxon>
        <taxon>Araneomorphae</taxon>
        <taxon>Entelegynae</taxon>
        <taxon>Araneoidea</taxon>
        <taxon>Nephilidae</taxon>
        <taxon>Trichonephila</taxon>
    </lineage>
</organism>
<reference evidence="2" key="1">
    <citation type="submission" date="2020-07" db="EMBL/GenBank/DDBJ databases">
        <title>Multicomponent nature underlies the extraordinary mechanical properties of spider dragline silk.</title>
        <authorList>
            <person name="Kono N."/>
            <person name="Nakamura H."/>
            <person name="Mori M."/>
            <person name="Yoshida Y."/>
            <person name="Ohtoshi R."/>
            <person name="Malay A.D."/>
            <person name="Moran D.A.P."/>
            <person name="Tomita M."/>
            <person name="Numata K."/>
            <person name="Arakawa K."/>
        </authorList>
    </citation>
    <scope>NUCLEOTIDE SEQUENCE</scope>
</reference>
<accession>A0A8X6FNZ9</accession>
<evidence type="ECO:0000313" key="2">
    <source>
        <dbReference type="EMBL" id="GFQ83939.1"/>
    </source>
</evidence>
<dbReference type="EMBL" id="BMAO01022734">
    <property type="protein sequence ID" value="GFQ83939.1"/>
    <property type="molecule type" value="Genomic_DNA"/>
</dbReference>
<name>A0A8X6FNZ9_TRICU</name>
<evidence type="ECO:0000313" key="3">
    <source>
        <dbReference type="Proteomes" id="UP000887116"/>
    </source>
</evidence>
<dbReference type="OrthoDB" id="6421848at2759"/>
<keyword evidence="3" id="KW-1185">Reference proteome</keyword>
<sequence length="160" mass="18739">MTLLSPEFKFIRDVIRYVLSDYWPGTHWNPSGMFLNRDSDSPFTPVMQEIIKDILEDHALDLHMCYDAYFPDKNITSKQHYKLCKEKSEKMMEDNYEDILYKFIVVCAFLSLFTALSVVYGVDDAPIITHRVILRQFESLKNANVITDTFWDDLQSASYG</sequence>
<gene>
    <name evidence="2" type="ORF">TNCT_704571</name>
</gene>
<protein>
    <submittedName>
        <fullName evidence="2">Uncharacterized protein</fullName>
    </submittedName>
</protein>
<dbReference type="Proteomes" id="UP000887116">
    <property type="component" value="Unassembled WGS sequence"/>
</dbReference>
<keyword evidence="1" id="KW-1133">Transmembrane helix</keyword>
<proteinExistence type="predicted"/>
<keyword evidence="1" id="KW-0812">Transmembrane</keyword>
<comment type="caution">
    <text evidence="2">The sequence shown here is derived from an EMBL/GenBank/DDBJ whole genome shotgun (WGS) entry which is preliminary data.</text>
</comment>
<feature type="transmembrane region" description="Helical" evidence="1">
    <location>
        <begin position="99"/>
        <end position="122"/>
    </location>
</feature>
<dbReference type="AlphaFoldDB" id="A0A8X6FNZ9"/>